<dbReference type="AlphaFoldDB" id="M2P2B1"/>
<feature type="region of interest" description="Disordered" evidence="1">
    <location>
        <begin position="39"/>
        <end position="59"/>
    </location>
</feature>
<evidence type="ECO:0000256" key="1">
    <source>
        <dbReference type="SAM" id="MobiDB-lite"/>
    </source>
</evidence>
<name>M2P2B1_9PSEU</name>
<evidence type="ECO:0000313" key="2">
    <source>
        <dbReference type="EMBL" id="EMD29269.1"/>
    </source>
</evidence>
<reference evidence="2 3" key="1">
    <citation type="submission" date="2012-10" db="EMBL/GenBank/DDBJ databases">
        <title>Genome assembly of Amycolatopsis azurea DSM 43854.</title>
        <authorList>
            <person name="Khatri I."/>
            <person name="Kaur I."/>
            <person name="Subramanian S."/>
            <person name="Mayilraj S."/>
        </authorList>
    </citation>
    <scope>NUCLEOTIDE SEQUENCE [LARGE SCALE GENOMIC DNA]</scope>
    <source>
        <strain evidence="2 3">DSM 43854</strain>
    </source>
</reference>
<proteinExistence type="predicted"/>
<organism evidence="2 3">
    <name type="scientific">Amycolatopsis azurea DSM 43854</name>
    <dbReference type="NCBI Taxonomy" id="1238180"/>
    <lineage>
        <taxon>Bacteria</taxon>
        <taxon>Bacillati</taxon>
        <taxon>Actinomycetota</taxon>
        <taxon>Actinomycetes</taxon>
        <taxon>Pseudonocardiales</taxon>
        <taxon>Pseudonocardiaceae</taxon>
        <taxon>Amycolatopsis</taxon>
    </lineage>
</organism>
<dbReference type="PATRIC" id="fig|1238180.3.peg.995"/>
<sequence>MRAEEALIRADPAGVPLPAAGVSPDPVGPLFPGAVREAPAHPRARYGDARRNGSVLDSQIAGRVHPCPFPARLSRRGSHEHRW</sequence>
<accession>M2P2B1</accession>
<gene>
    <name evidence="2" type="ORF">C791_5009</name>
</gene>
<dbReference type="EMBL" id="ANMG01000005">
    <property type="protein sequence ID" value="EMD29269.1"/>
    <property type="molecule type" value="Genomic_DNA"/>
</dbReference>
<dbReference type="Proteomes" id="UP000014137">
    <property type="component" value="Unassembled WGS sequence"/>
</dbReference>
<protein>
    <submittedName>
        <fullName evidence="2">Uncharacterized protein</fullName>
    </submittedName>
</protein>
<evidence type="ECO:0000313" key="3">
    <source>
        <dbReference type="Proteomes" id="UP000014137"/>
    </source>
</evidence>
<comment type="caution">
    <text evidence="2">The sequence shown here is derived from an EMBL/GenBank/DDBJ whole genome shotgun (WGS) entry which is preliminary data.</text>
</comment>